<keyword evidence="1" id="KW-0472">Membrane</keyword>
<dbReference type="NCBIfam" id="NF033233">
    <property type="entry name" value="twin_helix"/>
    <property type="match status" value="1"/>
</dbReference>
<dbReference type="Proteomes" id="UP001523550">
    <property type="component" value="Unassembled WGS sequence"/>
</dbReference>
<keyword evidence="1" id="KW-0812">Transmembrane</keyword>
<keyword evidence="1" id="KW-1133">Transmembrane helix</keyword>
<name>A0ABT1G9F6_9GAMM</name>
<sequence length="68" mass="7339">MRLLILLMILAILASLASAMFYLLKDGGHSKRTVWALTLRVGVSIGLFMLLWLGYALGILQPSGPPVG</sequence>
<gene>
    <name evidence="2" type="ORF">J2T60_001948</name>
</gene>
<feature type="transmembrane region" description="Helical" evidence="1">
    <location>
        <begin position="35"/>
        <end position="60"/>
    </location>
</feature>
<organism evidence="2 3">
    <name type="scientific">Natronospira proteinivora</name>
    <dbReference type="NCBI Taxonomy" id="1807133"/>
    <lineage>
        <taxon>Bacteria</taxon>
        <taxon>Pseudomonadati</taxon>
        <taxon>Pseudomonadota</taxon>
        <taxon>Gammaproteobacteria</taxon>
        <taxon>Natronospirales</taxon>
        <taxon>Natronospiraceae</taxon>
        <taxon>Natronospira</taxon>
    </lineage>
</organism>
<dbReference type="RefSeq" id="WP_253449075.1">
    <property type="nucleotide sequence ID" value="NZ_JALJYF010000002.1"/>
</dbReference>
<dbReference type="InterPro" id="IPR021313">
    <property type="entry name" value="DUF2909"/>
</dbReference>
<protein>
    <submittedName>
        <fullName evidence="2">Asparagine N-glycosylation enzyme membrane subunit Stt3</fullName>
    </submittedName>
</protein>
<comment type="caution">
    <text evidence="2">The sequence shown here is derived from an EMBL/GenBank/DDBJ whole genome shotgun (WGS) entry which is preliminary data.</text>
</comment>
<dbReference type="Pfam" id="PF11137">
    <property type="entry name" value="DUF2909"/>
    <property type="match status" value="1"/>
</dbReference>
<evidence type="ECO:0000256" key="1">
    <source>
        <dbReference type="SAM" id="Phobius"/>
    </source>
</evidence>
<keyword evidence="3" id="KW-1185">Reference proteome</keyword>
<proteinExistence type="predicted"/>
<accession>A0ABT1G9F6</accession>
<dbReference type="EMBL" id="JALJYF010000002">
    <property type="protein sequence ID" value="MCP1727948.1"/>
    <property type="molecule type" value="Genomic_DNA"/>
</dbReference>
<evidence type="ECO:0000313" key="2">
    <source>
        <dbReference type="EMBL" id="MCP1727948.1"/>
    </source>
</evidence>
<reference evidence="2 3" key="1">
    <citation type="submission" date="2022-03" db="EMBL/GenBank/DDBJ databases">
        <title>Genomic Encyclopedia of Type Strains, Phase III (KMG-III): the genomes of soil and plant-associated and newly described type strains.</title>
        <authorList>
            <person name="Whitman W."/>
        </authorList>
    </citation>
    <scope>NUCLEOTIDE SEQUENCE [LARGE SCALE GENOMIC DNA]</scope>
    <source>
        <strain evidence="2 3">BSker1</strain>
    </source>
</reference>
<evidence type="ECO:0000313" key="3">
    <source>
        <dbReference type="Proteomes" id="UP001523550"/>
    </source>
</evidence>